<gene>
    <name evidence="3" type="ORF">FBD94_23995</name>
</gene>
<dbReference type="EMBL" id="SWDX01000014">
    <property type="protein sequence ID" value="TKC55988.1"/>
    <property type="molecule type" value="Genomic_DNA"/>
</dbReference>
<comment type="caution">
    <text evidence="3">The sequence shown here is derived from an EMBL/GenBank/DDBJ whole genome shotgun (WGS) entry which is preliminary data.</text>
</comment>
<evidence type="ECO:0000313" key="4">
    <source>
        <dbReference type="Proteomes" id="UP000309594"/>
    </source>
</evidence>
<keyword evidence="2" id="KW-0472">Membrane</keyword>
<evidence type="ECO:0008006" key="5">
    <source>
        <dbReference type="Google" id="ProtNLM"/>
    </source>
</evidence>
<organism evidence="3 4">
    <name type="scientific">Pedobacter hiemivivus</name>
    <dbReference type="NCBI Taxonomy" id="2530454"/>
    <lineage>
        <taxon>Bacteria</taxon>
        <taxon>Pseudomonadati</taxon>
        <taxon>Bacteroidota</taxon>
        <taxon>Sphingobacteriia</taxon>
        <taxon>Sphingobacteriales</taxon>
        <taxon>Sphingobacteriaceae</taxon>
        <taxon>Pedobacter</taxon>
    </lineage>
</organism>
<dbReference type="AlphaFoldDB" id="A0A4U1FYC9"/>
<evidence type="ECO:0000256" key="2">
    <source>
        <dbReference type="SAM" id="Phobius"/>
    </source>
</evidence>
<keyword evidence="2" id="KW-1133">Transmembrane helix</keyword>
<evidence type="ECO:0000313" key="3">
    <source>
        <dbReference type="EMBL" id="TKC55988.1"/>
    </source>
</evidence>
<proteinExistence type="predicted"/>
<evidence type="ECO:0000256" key="1">
    <source>
        <dbReference type="SAM" id="Coils"/>
    </source>
</evidence>
<keyword evidence="1" id="KW-0175">Coiled coil</keyword>
<accession>A0A4U1FYC9</accession>
<name>A0A4U1FYC9_9SPHI</name>
<dbReference type="Proteomes" id="UP000309594">
    <property type="component" value="Unassembled WGS sequence"/>
</dbReference>
<protein>
    <recommendedName>
        <fullName evidence="5">Chromosome partitioning protein ParA</fullName>
    </recommendedName>
</protein>
<feature type="transmembrane region" description="Helical" evidence="2">
    <location>
        <begin position="16"/>
        <end position="35"/>
    </location>
</feature>
<keyword evidence="2" id="KW-0812">Transmembrane</keyword>
<feature type="coiled-coil region" evidence="1">
    <location>
        <begin position="44"/>
        <end position="148"/>
    </location>
</feature>
<dbReference type="RefSeq" id="WP_136882102.1">
    <property type="nucleotide sequence ID" value="NZ_SWDX01000014.1"/>
</dbReference>
<reference evidence="3 4" key="1">
    <citation type="submission" date="2019-04" db="EMBL/GenBank/DDBJ databases">
        <title>Pedobacter sp. RP-1-16 sp. nov., isolated from Arctic soil.</title>
        <authorList>
            <person name="Dahal R.H."/>
            <person name="Kim D.-U."/>
        </authorList>
    </citation>
    <scope>NUCLEOTIDE SEQUENCE [LARGE SCALE GENOMIC DNA]</scope>
    <source>
        <strain evidence="3 4">RP-1-16</strain>
    </source>
</reference>
<sequence length="302" mass="34236">MSNQNDTVNRGDRNKIYFLIVVIAALLGTNLYLYIKDEQQNGRFVSINTEKDRLQLEVEKIEVELDKANELNLVLTGKLQEEQQSARQKIAELKLALQKGTLTQANLTAAQKEVRELRQFVSTHNEQILRLEQENLFLKTQRDSLKQSVSTERFKTNELEKKNAELNAKVKTSAALKANNVLITAYKVKSSGKNVEVTRASTAKKLSVKFTIVPNQLAEKNNHTVYLRIFDPVGNLIANERNMFEADGQEMQYTSSTSIAYSGDDTAYVMDWINPNPFIKGDYSIILYTDGFTMGKASITLR</sequence>